<dbReference type="InterPro" id="IPR042114">
    <property type="entry name" value="GatB_C_1"/>
</dbReference>
<evidence type="ECO:0000256" key="10">
    <source>
        <dbReference type="HAMAP-Rule" id="MF_00121"/>
    </source>
</evidence>
<evidence type="ECO:0000259" key="11">
    <source>
        <dbReference type="SMART" id="SM00845"/>
    </source>
</evidence>
<dbReference type="EMBL" id="AP021858">
    <property type="protein sequence ID" value="BBO23611.1"/>
    <property type="molecule type" value="Genomic_DNA"/>
</dbReference>
<dbReference type="GO" id="GO:0070681">
    <property type="term" value="P:glutaminyl-tRNAGln biosynthesis via transamidation"/>
    <property type="evidence" value="ECO:0007669"/>
    <property type="project" value="TreeGrafter"/>
</dbReference>
<dbReference type="GO" id="GO:0050567">
    <property type="term" value="F:glutaminyl-tRNA synthase (glutamine-hydrolyzing) activity"/>
    <property type="evidence" value="ECO:0007669"/>
    <property type="project" value="UniProtKB-UniRule"/>
</dbReference>
<comment type="function">
    <text evidence="7 10">Allows the formation of correctly charged Asn-tRNA(Asn) or Gln-tRNA(Gln) through the transamidation of misacylated Asp-tRNA(Asn) or Glu-tRNA(Gln) in organisms which lack either or both of asparaginyl-tRNA or glutaminyl-tRNA synthetases. The reaction takes place in the presence of glutamine and ATP through an activated phospho-Asp-tRNA(Asn) or phospho-Glu-tRNA(Gln).</text>
</comment>
<dbReference type="EC" id="6.3.5.-" evidence="10"/>
<evidence type="ECO:0000256" key="3">
    <source>
        <dbReference type="ARBA" id="ARBA00022598"/>
    </source>
</evidence>
<comment type="subunit">
    <text evidence="2 10">Heterotrimer of A, B and C subunits.</text>
</comment>
<evidence type="ECO:0000256" key="9">
    <source>
        <dbReference type="ARBA" id="ARBA00047913"/>
    </source>
</evidence>
<sequence>MRVMAEWVASIGMEVHAELNTASKMFCRCPVAFGGSPNSRVCPVCLGLPGALPVPNRAAIERVARTALALHCTIARHSVFHRKNYFYPDLPKGYQISQYGETNPIGYHGSLDIRTSNGIKTVRIRRVHLEEDTGKLFHLPGGDSGIDFNRSGVPLMEIVTDFPPDIETAEEAKEYLVQLRQVLLYLDVCDGKMEEGSLRCEPNISIRPRGGAEYGTKTELKNLNSFRSVQLGIEFEVRRQRELLESGGTVLQETRGWNEGTESSFAMRIKEFENDYRYFPEPDIPPMTFDEPYIEGLATTIPELPLSRSLRYERDFGLSAYDATLLVAELDWAEFFEKAVALGGQPKSVCNWMNADFARLLNNRGLPVRQSKVTPAHLVDLSRLIESGAISGKIAKDVFEESFDSGRMPSEIVSEGGRTQISDRDQVVAWCEQSIAENPQVLAKYKSGQESVAGFFVGQVMKKSEGRANPALVQEVLKEVLAKL</sequence>
<comment type="similarity">
    <text evidence="1 10">Belongs to the GatB/GatE family. GatB subfamily.</text>
</comment>
<evidence type="ECO:0000256" key="2">
    <source>
        <dbReference type="ARBA" id="ARBA00011123"/>
    </source>
</evidence>
<dbReference type="PANTHER" id="PTHR11659">
    <property type="entry name" value="GLUTAMYL-TRNA GLN AMIDOTRANSFERASE SUBUNIT B MITOCHONDRIAL AND PROKARYOTIC PET112-RELATED"/>
    <property type="match status" value="1"/>
</dbReference>
<dbReference type="NCBIfam" id="TIGR00133">
    <property type="entry name" value="gatB"/>
    <property type="match status" value="1"/>
</dbReference>
<evidence type="ECO:0000313" key="12">
    <source>
        <dbReference type="EMBL" id="BBO23611.1"/>
    </source>
</evidence>
<evidence type="ECO:0000256" key="4">
    <source>
        <dbReference type="ARBA" id="ARBA00022741"/>
    </source>
</evidence>
<dbReference type="KEGG" id="npy:NPRO_12060"/>
<dbReference type="SUPFAM" id="SSF55931">
    <property type="entry name" value="Glutamine synthetase/guanido kinase"/>
    <property type="match status" value="1"/>
</dbReference>
<dbReference type="InterPro" id="IPR014746">
    <property type="entry name" value="Gln_synth/guanido_kin_cat_dom"/>
</dbReference>
<evidence type="ECO:0000256" key="1">
    <source>
        <dbReference type="ARBA" id="ARBA00005306"/>
    </source>
</evidence>
<accession>A0A809S9F8</accession>
<dbReference type="InterPro" id="IPR006075">
    <property type="entry name" value="Asn/Gln-tRNA_Trfase_suB/E_cat"/>
</dbReference>
<dbReference type="SUPFAM" id="SSF89095">
    <property type="entry name" value="GatB/YqeY motif"/>
    <property type="match status" value="1"/>
</dbReference>
<dbReference type="GO" id="GO:0006412">
    <property type="term" value="P:translation"/>
    <property type="evidence" value="ECO:0007669"/>
    <property type="project" value="UniProtKB-UniRule"/>
</dbReference>
<evidence type="ECO:0000256" key="8">
    <source>
        <dbReference type="ARBA" id="ARBA00047380"/>
    </source>
</evidence>
<protein>
    <recommendedName>
        <fullName evidence="10">Aspartyl/glutamyl-tRNA(Asn/Gln) amidotransferase subunit B</fullName>
        <shortName evidence="10">Asp/Glu-ADT subunit B</shortName>
        <ecNumber evidence="10">6.3.5.-</ecNumber>
    </recommendedName>
</protein>
<dbReference type="NCBIfam" id="NF004014">
    <property type="entry name" value="PRK05477.1-4"/>
    <property type="match status" value="1"/>
</dbReference>
<name>A0A809S9F8_9BACT</name>
<feature type="domain" description="Asn/Gln amidotransferase" evidence="11">
    <location>
        <begin position="334"/>
        <end position="481"/>
    </location>
</feature>
<keyword evidence="3 10" id="KW-0436">Ligase</keyword>
<dbReference type="InterPro" id="IPR004413">
    <property type="entry name" value="GatB"/>
</dbReference>
<gene>
    <name evidence="10" type="primary">gatB</name>
    <name evidence="12" type="ORF">NPRO_12060</name>
</gene>
<dbReference type="InterPro" id="IPR023168">
    <property type="entry name" value="GatB_Yqey_C_2"/>
</dbReference>
<dbReference type="AlphaFoldDB" id="A0A809S9F8"/>
<comment type="catalytic activity">
    <reaction evidence="9 10">
        <text>L-glutamyl-tRNA(Gln) + L-glutamine + ATP + H2O = L-glutaminyl-tRNA(Gln) + L-glutamate + ADP + phosphate + H(+)</text>
        <dbReference type="Rhea" id="RHEA:17521"/>
        <dbReference type="Rhea" id="RHEA-COMP:9681"/>
        <dbReference type="Rhea" id="RHEA-COMP:9684"/>
        <dbReference type="ChEBI" id="CHEBI:15377"/>
        <dbReference type="ChEBI" id="CHEBI:15378"/>
        <dbReference type="ChEBI" id="CHEBI:29985"/>
        <dbReference type="ChEBI" id="CHEBI:30616"/>
        <dbReference type="ChEBI" id="CHEBI:43474"/>
        <dbReference type="ChEBI" id="CHEBI:58359"/>
        <dbReference type="ChEBI" id="CHEBI:78520"/>
        <dbReference type="ChEBI" id="CHEBI:78521"/>
        <dbReference type="ChEBI" id="CHEBI:456216"/>
    </reaction>
</comment>
<comment type="catalytic activity">
    <reaction evidence="8 10">
        <text>L-aspartyl-tRNA(Asn) + L-glutamine + ATP + H2O = L-asparaginyl-tRNA(Asn) + L-glutamate + ADP + phosphate + 2 H(+)</text>
        <dbReference type="Rhea" id="RHEA:14513"/>
        <dbReference type="Rhea" id="RHEA-COMP:9674"/>
        <dbReference type="Rhea" id="RHEA-COMP:9677"/>
        <dbReference type="ChEBI" id="CHEBI:15377"/>
        <dbReference type="ChEBI" id="CHEBI:15378"/>
        <dbReference type="ChEBI" id="CHEBI:29985"/>
        <dbReference type="ChEBI" id="CHEBI:30616"/>
        <dbReference type="ChEBI" id="CHEBI:43474"/>
        <dbReference type="ChEBI" id="CHEBI:58359"/>
        <dbReference type="ChEBI" id="CHEBI:78515"/>
        <dbReference type="ChEBI" id="CHEBI:78516"/>
        <dbReference type="ChEBI" id="CHEBI:456216"/>
    </reaction>
</comment>
<evidence type="ECO:0000256" key="7">
    <source>
        <dbReference type="ARBA" id="ARBA00024799"/>
    </source>
</evidence>
<dbReference type="Pfam" id="PF02637">
    <property type="entry name" value="GatB_Yqey"/>
    <property type="match status" value="1"/>
</dbReference>
<organism evidence="12 13">
    <name type="scientific">Candidatus Nitrosymbiomonas proteolyticus</name>
    <dbReference type="NCBI Taxonomy" id="2608984"/>
    <lineage>
        <taxon>Bacteria</taxon>
        <taxon>Bacillati</taxon>
        <taxon>Armatimonadota</taxon>
        <taxon>Armatimonadota incertae sedis</taxon>
        <taxon>Candidatus Nitrosymbiomonas</taxon>
    </lineage>
</organism>
<proteinExistence type="inferred from homology"/>
<reference evidence="12" key="1">
    <citation type="journal article" name="DNA Res.">
        <title>The physiological potential of anammox bacteria as revealed by their core genome structure.</title>
        <authorList>
            <person name="Okubo T."/>
            <person name="Toyoda A."/>
            <person name="Fukuhara K."/>
            <person name="Uchiyama I."/>
            <person name="Harigaya Y."/>
            <person name="Kuroiwa M."/>
            <person name="Suzuki T."/>
            <person name="Murakami Y."/>
            <person name="Suwa Y."/>
            <person name="Takami H."/>
        </authorList>
    </citation>
    <scope>NUCLEOTIDE SEQUENCE</scope>
    <source>
        <strain evidence="12">317325-2</strain>
    </source>
</reference>
<dbReference type="GO" id="GO:0005524">
    <property type="term" value="F:ATP binding"/>
    <property type="evidence" value="ECO:0007669"/>
    <property type="project" value="UniProtKB-KW"/>
</dbReference>
<dbReference type="NCBIfam" id="NF004012">
    <property type="entry name" value="PRK05477.1-2"/>
    <property type="match status" value="1"/>
</dbReference>
<dbReference type="FunFam" id="1.10.10.410:FF:000001">
    <property type="entry name" value="Aspartyl/glutamyl-tRNA(Asn/Gln) amidotransferase subunit B"/>
    <property type="match status" value="1"/>
</dbReference>
<dbReference type="Pfam" id="PF02934">
    <property type="entry name" value="GatB_N"/>
    <property type="match status" value="1"/>
</dbReference>
<dbReference type="Gene3D" id="1.10.150.380">
    <property type="entry name" value="GatB domain, N-terminal subdomain"/>
    <property type="match status" value="1"/>
</dbReference>
<keyword evidence="12" id="KW-0808">Transferase</keyword>
<evidence type="ECO:0000256" key="6">
    <source>
        <dbReference type="ARBA" id="ARBA00022917"/>
    </source>
</evidence>
<evidence type="ECO:0000313" key="13">
    <source>
        <dbReference type="Proteomes" id="UP000662873"/>
    </source>
</evidence>
<dbReference type="PANTHER" id="PTHR11659:SF0">
    <property type="entry name" value="GLUTAMYL-TRNA(GLN) AMIDOTRANSFERASE SUBUNIT B, MITOCHONDRIAL"/>
    <property type="match status" value="1"/>
</dbReference>
<dbReference type="GO" id="GO:0016740">
    <property type="term" value="F:transferase activity"/>
    <property type="evidence" value="ECO:0007669"/>
    <property type="project" value="UniProtKB-KW"/>
</dbReference>
<dbReference type="HAMAP" id="MF_00121">
    <property type="entry name" value="GatB"/>
    <property type="match status" value="1"/>
</dbReference>
<dbReference type="Gene3D" id="1.10.10.410">
    <property type="match status" value="1"/>
</dbReference>
<keyword evidence="6 10" id="KW-0648">Protein biosynthesis</keyword>
<dbReference type="Proteomes" id="UP000662873">
    <property type="component" value="Chromosome"/>
</dbReference>
<dbReference type="InterPro" id="IPR003789">
    <property type="entry name" value="Asn/Gln_tRNA_amidoTrase-B-like"/>
</dbReference>
<dbReference type="InterPro" id="IPR017959">
    <property type="entry name" value="Asn/Gln-tRNA_amidoTrfase_suB/E"/>
</dbReference>
<keyword evidence="4 10" id="KW-0547">Nucleotide-binding</keyword>
<keyword evidence="5 10" id="KW-0067">ATP-binding</keyword>
<evidence type="ECO:0000256" key="5">
    <source>
        <dbReference type="ARBA" id="ARBA00022840"/>
    </source>
</evidence>
<dbReference type="InterPro" id="IPR018027">
    <property type="entry name" value="Asn/Gln_amidotransferase"/>
</dbReference>
<dbReference type="SMART" id="SM00845">
    <property type="entry name" value="GatB_Yqey"/>
    <property type="match status" value="1"/>
</dbReference>